<evidence type="ECO:0000313" key="2">
    <source>
        <dbReference type="EMBL" id="CAK7348693.1"/>
    </source>
</evidence>
<dbReference type="Proteomes" id="UP001314170">
    <property type="component" value="Unassembled WGS sequence"/>
</dbReference>
<protein>
    <submittedName>
        <fullName evidence="2">Uncharacterized protein</fullName>
    </submittedName>
</protein>
<dbReference type="PANTHER" id="PTHR34061">
    <property type="entry name" value="PROTEIN, PUTATIVE-RELATED"/>
    <property type="match status" value="1"/>
</dbReference>
<gene>
    <name evidence="2" type="ORF">DCAF_LOCUS21396</name>
</gene>
<proteinExistence type="predicted"/>
<name>A0AAV1SEH2_9ROSI</name>
<comment type="caution">
    <text evidence="2">The sequence shown here is derived from an EMBL/GenBank/DDBJ whole genome shotgun (WGS) entry which is preliminary data.</text>
</comment>
<evidence type="ECO:0000256" key="1">
    <source>
        <dbReference type="SAM" id="MobiDB-lite"/>
    </source>
</evidence>
<organism evidence="2 3">
    <name type="scientific">Dovyalis caffra</name>
    <dbReference type="NCBI Taxonomy" id="77055"/>
    <lineage>
        <taxon>Eukaryota</taxon>
        <taxon>Viridiplantae</taxon>
        <taxon>Streptophyta</taxon>
        <taxon>Embryophyta</taxon>
        <taxon>Tracheophyta</taxon>
        <taxon>Spermatophyta</taxon>
        <taxon>Magnoliopsida</taxon>
        <taxon>eudicotyledons</taxon>
        <taxon>Gunneridae</taxon>
        <taxon>Pentapetalae</taxon>
        <taxon>rosids</taxon>
        <taxon>fabids</taxon>
        <taxon>Malpighiales</taxon>
        <taxon>Salicaceae</taxon>
        <taxon>Flacourtieae</taxon>
        <taxon>Dovyalis</taxon>
    </lineage>
</organism>
<sequence length="112" mass="12382">MDSNTTTNSNNNNCNFMSCEKLDRVANWVGTNVASAFFASLERCSCINLNTTDLEDDGEAKDRPLMLTKPTSHDHHLDAQPPSPAMPLSSPSDHPNDQDDNYQSFLGFVSFL</sequence>
<dbReference type="PANTHER" id="PTHR34061:SF11">
    <property type="entry name" value="PROTEIN, PUTATIVE-RELATED"/>
    <property type="match status" value="1"/>
</dbReference>
<feature type="region of interest" description="Disordered" evidence="1">
    <location>
        <begin position="53"/>
        <end position="102"/>
    </location>
</feature>
<dbReference type="AlphaFoldDB" id="A0AAV1SEH2"/>
<accession>A0AAV1SEH2</accession>
<reference evidence="2 3" key="1">
    <citation type="submission" date="2024-01" db="EMBL/GenBank/DDBJ databases">
        <authorList>
            <person name="Waweru B."/>
        </authorList>
    </citation>
    <scope>NUCLEOTIDE SEQUENCE [LARGE SCALE GENOMIC DNA]</scope>
</reference>
<keyword evidence="3" id="KW-1185">Reference proteome</keyword>
<evidence type="ECO:0000313" key="3">
    <source>
        <dbReference type="Proteomes" id="UP001314170"/>
    </source>
</evidence>
<dbReference type="EMBL" id="CAWUPB010001173">
    <property type="protein sequence ID" value="CAK7348693.1"/>
    <property type="molecule type" value="Genomic_DNA"/>
</dbReference>